<name>A0A075GZ58_9EURY</name>
<feature type="region of interest" description="Disordered" evidence="1">
    <location>
        <begin position="111"/>
        <end position="180"/>
    </location>
</feature>
<dbReference type="AlphaFoldDB" id="A0A075GZ58"/>
<organism evidence="2">
    <name type="scientific">uncultured marine group II/III euryarchaeote KM3_203_F09</name>
    <dbReference type="NCBI Taxonomy" id="1456423"/>
    <lineage>
        <taxon>Archaea</taxon>
        <taxon>Methanobacteriati</taxon>
        <taxon>Methanobacteriota</taxon>
        <taxon>environmental samples</taxon>
    </lineage>
</organism>
<proteinExistence type="predicted"/>
<evidence type="ECO:0000313" key="2">
    <source>
        <dbReference type="EMBL" id="AIF07537.1"/>
    </source>
</evidence>
<feature type="compositionally biased region" description="Basic residues" evidence="1">
    <location>
        <begin position="123"/>
        <end position="137"/>
    </location>
</feature>
<sequence length="219" mass="23621">MSVGWAPCTLVRARTPPSYVAQVQAVWSVWGTGRGRGSGTPLSPSPALPARARSRTLLASESPLGAKAREIMGPRGLPRASEDSSTAFSTTRRSRSLRSCPWTWFRLERPGERPGGFTPRARGVNRSKGRRIAHGRSQRGAGRCPLVRDAHVRSRAARRDRRQHGSDDHQASADATLPKGVEPDATALLAHSRGCRGLGTLYRCSLAARCSLAGCLPRP</sequence>
<dbReference type="EMBL" id="KF900805">
    <property type="protein sequence ID" value="AIF07537.1"/>
    <property type="molecule type" value="Genomic_DNA"/>
</dbReference>
<reference evidence="2" key="1">
    <citation type="journal article" date="2014" name="Genome Biol. Evol.">
        <title>Pangenome evidence for extensive interdomain horizontal transfer affecting lineage core and shell genes in uncultured planktonic thaumarchaeota and euryarchaeota.</title>
        <authorList>
            <person name="Deschamps P."/>
            <person name="Zivanovic Y."/>
            <person name="Moreira D."/>
            <person name="Rodriguez-Valera F."/>
            <person name="Lopez-Garcia P."/>
        </authorList>
    </citation>
    <scope>NUCLEOTIDE SEQUENCE</scope>
</reference>
<feature type="compositionally biased region" description="Basic residues" evidence="1">
    <location>
        <begin position="153"/>
        <end position="162"/>
    </location>
</feature>
<protein>
    <submittedName>
        <fullName evidence="2">Uncharacterized protein</fullName>
    </submittedName>
</protein>
<evidence type="ECO:0000256" key="1">
    <source>
        <dbReference type="SAM" id="MobiDB-lite"/>
    </source>
</evidence>
<accession>A0A075GZ58</accession>